<proteinExistence type="predicted"/>
<name>A0AAT9HXH1_9ACTN</name>
<dbReference type="AlphaFoldDB" id="A0AAT9HXH1"/>
<accession>A0AAT9HXH1</accession>
<organism evidence="1">
    <name type="scientific">Streptomyces haneummycinicus</name>
    <dbReference type="NCBI Taxonomy" id="3074435"/>
    <lineage>
        <taxon>Bacteria</taxon>
        <taxon>Bacillati</taxon>
        <taxon>Actinomycetota</taxon>
        <taxon>Actinomycetes</taxon>
        <taxon>Kitasatosporales</taxon>
        <taxon>Streptomycetaceae</taxon>
        <taxon>Streptomyces</taxon>
    </lineage>
</organism>
<reference evidence="1" key="1">
    <citation type="submission" date="2024-06" db="EMBL/GenBank/DDBJ databases">
        <authorList>
            <consortium name="consrtm"/>
            <person name="Uemura M."/>
            <person name="Terahara T."/>
        </authorList>
    </citation>
    <scope>NUCLEOTIDE SEQUENCE</scope>
    <source>
        <strain evidence="1">KM77-8</strain>
    </source>
</reference>
<dbReference type="EMBL" id="AP035768">
    <property type="protein sequence ID" value="BFO21791.1"/>
    <property type="molecule type" value="Genomic_DNA"/>
</dbReference>
<protein>
    <submittedName>
        <fullName evidence="1">Uncharacterized protein</fullName>
    </submittedName>
</protein>
<reference evidence="1" key="2">
    <citation type="submission" date="2024-07" db="EMBL/GenBank/DDBJ databases">
        <title>Streptomyces haneummycinica sp. nov., a new antibiotic-producing actinobacterium isolated from marine sediment.</title>
        <authorList>
            <person name="Uemura M."/>
            <person name="Hamada M."/>
            <person name="Hirano S."/>
            <person name="Kobayashi K."/>
            <person name="Ohshiro T."/>
            <person name="Kobayashi T."/>
            <person name="Terahara T."/>
        </authorList>
    </citation>
    <scope>NUCLEOTIDE SEQUENCE</scope>
    <source>
        <strain evidence="1">KM77-8</strain>
    </source>
</reference>
<gene>
    <name evidence="1" type="ORF">SHKM778_81790</name>
</gene>
<sequence>MEADSAHVPPLAAPGFMAPFLDPGDLVPPDTSATGEGVELHLLGREERPSVATVGREKDAVSQ</sequence>
<evidence type="ECO:0000313" key="1">
    <source>
        <dbReference type="EMBL" id="BFO21791.1"/>
    </source>
</evidence>